<evidence type="ECO:0000259" key="1">
    <source>
        <dbReference type="Pfam" id="PF07110"/>
    </source>
</evidence>
<dbReference type="InterPro" id="IPR009799">
    <property type="entry name" value="EthD_dom"/>
</dbReference>
<evidence type="ECO:0000313" key="2">
    <source>
        <dbReference type="EMBL" id="NJC58626.1"/>
    </source>
</evidence>
<dbReference type="NCBIfam" id="TIGR02118">
    <property type="entry name" value="EthD family reductase"/>
    <property type="match status" value="1"/>
</dbReference>
<feature type="domain" description="EthD" evidence="1">
    <location>
        <begin position="10"/>
        <end position="89"/>
    </location>
</feature>
<evidence type="ECO:0000313" key="3">
    <source>
        <dbReference type="Proteomes" id="UP000576792"/>
    </source>
</evidence>
<name>A0A846S3A1_9MICO</name>
<keyword evidence="3" id="KW-1185">Reference proteome</keyword>
<dbReference type="Proteomes" id="UP000576792">
    <property type="component" value="Unassembled WGS sequence"/>
</dbReference>
<dbReference type="SUPFAM" id="SSF54909">
    <property type="entry name" value="Dimeric alpha+beta barrel"/>
    <property type="match status" value="1"/>
</dbReference>
<dbReference type="PANTHER" id="PTHR40260:SF2">
    <property type="entry name" value="BLR8190 PROTEIN"/>
    <property type="match status" value="1"/>
</dbReference>
<reference evidence="2 3" key="1">
    <citation type="submission" date="2020-03" db="EMBL/GenBank/DDBJ databases">
        <title>Sequencing the genomes of 1000 actinobacteria strains.</title>
        <authorList>
            <person name="Klenk H.-P."/>
        </authorList>
    </citation>
    <scope>NUCLEOTIDE SEQUENCE [LARGE SCALE GENOMIC DNA]</scope>
    <source>
        <strain evidence="2 3">DSM 18964</strain>
    </source>
</reference>
<protein>
    <submittedName>
        <fullName evidence="2">Uncharacterized protein (TIGR02118 family)</fullName>
    </submittedName>
</protein>
<proteinExistence type="predicted"/>
<accession>A0A846S3A1</accession>
<dbReference type="EMBL" id="JAATJN010000001">
    <property type="protein sequence ID" value="NJC58626.1"/>
    <property type="molecule type" value="Genomic_DNA"/>
</dbReference>
<dbReference type="Pfam" id="PF07110">
    <property type="entry name" value="EthD"/>
    <property type="match status" value="1"/>
</dbReference>
<dbReference type="RefSeq" id="WP_167952491.1">
    <property type="nucleotide sequence ID" value="NZ_BAAAPQ010000038.1"/>
</dbReference>
<dbReference type="Gene3D" id="3.30.70.100">
    <property type="match status" value="1"/>
</dbReference>
<dbReference type="InterPro" id="IPR011008">
    <property type="entry name" value="Dimeric_a/b-barrel"/>
</dbReference>
<dbReference type="GO" id="GO:0016491">
    <property type="term" value="F:oxidoreductase activity"/>
    <property type="evidence" value="ECO:0007669"/>
    <property type="project" value="InterPro"/>
</dbReference>
<dbReference type="PANTHER" id="PTHR40260">
    <property type="entry name" value="BLR8190 PROTEIN"/>
    <property type="match status" value="1"/>
</dbReference>
<gene>
    <name evidence="2" type="ORF">BKA07_003661</name>
</gene>
<comment type="caution">
    <text evidence="2">The sequence shown here is derived from an EMBL/GenBank/DDBJ whole genome shotgun (WGS) entry which is preliminary data.</text>
</comment>
<organism evidence="2 3">
    <name type="scientific">Brevibacterium marinum</name>
    <dbReference type="NCBI Taxonomy" id="418643"/>
    <lineage>
        <taxon>Bacteria</taxon>
        <taxon>Bacillati</taxon>
        <taxon>Actinomycetota</taxon>
        <taxon>Actinomycetes</taxon>
        <taxon>Micrococcales</taxon>
        <taxon>Brevibacteriaceae</taxon>
        <taxon>Brevibacterium</taxon>
    </lineage>
</organism>
<dbReference type="AlphaFoldDB" id="A0A846S3A1"/>
<sequence length="105" mass="11297">MHKLLVLYPEPTDRAAFIDYYTNSHLPLAEQLPGILTWSYSVDVSADDEGNAPYFAVFEAEFPDKDAFATAMASQIGRDVAADVSNYATGGAVIIDFAISGGEDS</sequence>